<dbReference type="Gene3D" id="3.40.190.10">
    <property type="entry name" value="Periplasmic binding protein-like II"/>
    <property type="match status" value="2"/>
</dbReference>
<protein>
    <submittedName>
        <fullName evidence="3">Multiple sugar transport system substrate-binding protein</fullName>
    </submittedName>
</protein>
<name>A0A7W5FNR1_9BACL</name>
<dbReference type="RefSeq" id="WP_183601487.1">
    <property type="nucleotide sequence ID" value="NZ_JACHXK010000008.1"/>
</dbReference>
<dbReference type="SUPFAM" id="SSF53850">
    <property type="entry name" value="Periplasmic binding protein-like II"/>
    <property type="match status" value="1"/>
</dbReference>
<dbReference type="Proteomes" id="UP000570361">
    <property type="component" value="Unassembled WGS sequence"/>
</dbReference>
<feature type="region of interest" description="Disordered" evidence="1">
    <location>
        <begin position="23"/>
        <end position="62"/>
    </location>
</feature>
<organism evidence="3 4">
    <name type="scientific">Paenibacillus phyllosphaerae</name>
    <dbReference type="NCBI Taxonomy" id="274593"/>
    <lineage>
        <taxon>Bacteria</taxon>
        <taxon>Bacillati</taxon>
        <taxon>Bacillota</taxon>
        <taxon>Bacilli</taxon>
        <taxon>Bacillales</taxon>
        <taxon>Paenibacillaceae</taxon>
        <taxon>Paenibacillus</taxon>
    </lineage>
</organism>
<dbReference type="Pfam" id="PF13416">
    <property type="entry name" value="SBP_bac_8"/>
    <property type="match status" value="1"/>
</dbReference>
<keyword evidence="2" id="KW-0732">Signal</keyword>
<sequence>MKKSMLALTLTALMAVTTACSGGTGGGPAGGEATNGGSTNTGATNSGTTNTEPVAGGNDSSGEQVELRVMWWGDQARADRTNEALKIFMQKNPDIKVIGEFAPSSGYFDKLNTQLASGTAPDVFFLGGNVVDYAKKSVLLDLSPYVDKELDLKDMDKAMIEYGTLDGKLQHISAGANARGILINTTMFEKAGIPVPQDGWTWDDYAAISKQIADKLGKGFYGTYNFTVDGFDIYLKQKGKQLYDMANNQLGFAEADIRPWFDYWQQTSEAGGVVTPELQVSNPPTDTGKSLLITGKVAMTLAASNQLTAMQGLTQDKLTMVQVPRGPKGTGVVFESSQGMSGYAKTEHPAEVARLMSFWINDPDAAKILGNDRGVPVTAANRTLLEGEANEVDSLIYDYTSRVSKQAEAEPFAVSYNLPGFSEFSKLAETTVQEIGFGRKKVEQAVTDFYSGTVKIFDSNK</sequence>
<evidence type="ECO:0000256" key="1">
    <source>
        <dbReference type="SAM" id="MobiDB-lite"/>
    </source>
</evidence>
<evidence type="ECO:0000313" key="3">
    <source>
        <dbReference type="EMBL" id="MBB3111611.1"/>
    </source>
</evidence>
<evidence type="ECO:0000313" key="4">
    <source>
        <dbReference type="Proteomes" id="UP000570361"/>
    </source>
</evidence>
<dbReference type="PROSITE" id="PS51257">
    <property type="entry name" value="PROKAR_LIPOPROTEIN"/>
    <property type="match status" value="1"/>
</dbReference>
<reference evidence="3 4" key="1">
    <citation type="submission" date="2020-08" db="EMBL/GenBank/DDBJ databases">
        <title>Genomic Encyclopedia of Type Strains, Phase III (KMG-III): the genomes of soil and plant-associated and newly described type strains.</title>
        <authorList>
            <person name="Whitman W."/>
        </authorList>
    </citation>
    <scope>NUCLEOTIDE SEQUENCE [LARGE SCALE GENOMIC DNA]</scope>
    <source>
        <strain evidence="3 4">CECT 5862</strain>
    </source>
</reference>
<dbReference type="PANTHER" id="PTHR43649:SF11">
    <property type="entry name" value="ABC TRANSPORTER SUBSTRATE-BINDING PROTEIN YESO-RELATED"/>
    <property type="match status" value="1"/>
</dbReference>
<accession>A0A7W5FNR1</accession>
<comment type="caution">
    <text evidence="3">The sequence shown here is derived from an EMBL/GenBank/DDBJ whole genome shotgun (WGS) entry which is preliminary data.</text>
</comment>
<keyword evidence="3" id="KW-0762">Sugar transport</keyword>
<dbReference type="PANTHER" id="PTHR43649">
    <property type="entry name" value="ARABINOSE-BINDING PROTEIN-RELATED"/>
    <property type="match status" value="1"/>
</dbReference>
<dbReference type="InterPro" id="IPR006059">
    <property type="entry name" value="SBP"/>
</dbReference>
<feature type="chain" id="PRO_5030908744" evidence="2">
    <location>
        <begin position="22"/>
        <end position="461"/>
    </location>
</feature>
<keyword evidence="4" id="KW-1185">Reference proteome</keyword>
<proteinExistence type="predicted"/>
<gene>
    <name evidence="3" type="ORF">FHS18_003679</name>
</gene>
<dbReference type="EMBL" id="JACHXK010000008">
    <property type="protein sequence ID" value="MBB3111611.1"/>
    <property type="molecule type" value="Genomic_DNA"/>
</dbReference>
<feature type="compositionally biased region" description="Gly residues" evidence="1">
    <location>
        <begin position="23"/>
        <end position="34"/>
    </location>
</feature>
<keyword evidence="3" id="KW-0813">Transport</keyword>
<feature type="signal peptide" evidence="2">
    <location>
        <begin position="1"/>
        <end position="21"/>
    </location>
</feature>
<dbReference type="AlphaFoldDB" id="A0A7W5FNR1"/>
<feature type="compositionally biased region" description="Low complexity" evidence="1">
    <location>
        <begin position="35"/>
        <end position="52"/>
    </location>
</feature>
<evidence type="ECO:0000256" key="2">
    <source>
        <dbReference type="SAM" id="SignalP"/>
    </source>
</evidence>
<dbReference type="InterPro" id="IPR050490">
    <property type="entry name" value="Bact_solute-bd_prot1"/>
</dbReference>